<proteinExistence type="predicted"/>
<evidence type="ECO:0000259" key="1">
    <source>
        <dbReference type="PROSITE" id="PS50801"/>
    </source>
</evidence>
<keyword evidence="3" id="KW-1185">Reference proteome</keyword>
<dbReference type="Proteomes" id="UP000234748">
    <property type="component" value="Unassembled WGS sequence"/>
</dbReference>
<gene>
    <name evidence="2" type="ORF">CUU66_20185</name>
</gene>
<reference evidence="2 3" key="1">
    <citation type="submission" date="2017-11" db="EMBL/GenBank/DDBJ databases">
        <title>Comparitive Functional Genomics of Dry Heat Resistant strains isolated from the Viking Spacecraft.</title>
        <authorList>
            <person name="Seuylemezian A."/>
            <person name="Cooper K."/>
            <person name="Vaishampayan P."/>
        </authorList>
    </citation>
    <scope>NUCLEOTIDE SEQUENCE [LARGE SCALE GENOMIC DNA]</scope>
    <source>
        <strain evidence="2 3">V1-29</strain>
    </source>
</reference>
<sequence>MDTVVANHILNVYRVLHLLGIRVIFTGIRPDIAAAAVQIGVSFSAIESYSNVKIAFETIRS</sequence>
<protein>
    <recommendedName>
        <fullName evidence="1">STAS domain-containing protein</fullName>
    </recommendedName>
</protein>
<dbReference type="Gene3D" id="3.30.750.24">
    <property type="entry name" value="STAS domain"/>
    <property type="match status" value="1"/>
</dbReference>
<dbReference type="PANTHER" id="PTHR33745">
    <property type="entry name" value="RSBT ANTAGONIST PROTEIN RSBS-RELATED"/>
    <property type="match status" value="1"/>
</dbReference>
<evidence type="ECO:0000313" key="2">
    <source>
        <dbReference type="EMBL" id="PLT28124.1"/>
    </source>
</evidence>
<dbReference type="PANTHER" id="PTHR33745:SF8">
    <property type="entry name" value="BLUE-LIGHT PHOTORECEPTOR"/>
    <property type="match status" value="1"/>
</dbReference>
<dbReference type="OrthoDB" id="2677458at2"/>
<organism evidence="2 3">
    <name type="scientific">Peribacillus deserti</name>
    <dbReference type="NCBI Taxonomy" id="673318"/>
    <lineage>
        <taxon>Bacteria</taxon>
        <taxon>Bacillati</taxon>
        <taxon>Bacillota</taxon>
        <taxon>Bacilli</taxon>
        <taxon>Bacillales</taxon>
        <taxon>Bacillaceae</taxon>
        <taxon>Peribacillus</taxon>
    </lineage>
</organism>
<evidence type="ECO:0000313" key="3">
    <source>
        <dbReference type="Proteomes" id="UP000234748"/>
    </source>
</evidence>
<dbReference type="InterPro" id="IPR051932">
    <property type="entry name" value="Bact_StressResp_Reg"/>
</dbReference>
<accession>A0A2N5M167</accession>
<dbReference type="EMBL" id="PGUY01000065">
    <property type="protein sequence ID" value="PLT28124.1"/>
    <property type="molecule type" value="Genomic_DNA"/>
</dbReference>
<comment type="caution">
    <text evidence="2">The sequence shown here is derived from an EMBL/GenBank/DDBJ whole genome shotgun (WGS) entry which is preliminary data.</text>
</comment>
<dbReference type="SUPFAM" id="SSF52091">
    <property type="entry name" value="SpoIIaa-like"/>
    <property type="match status" value="1"/>
</dbReference>
<dbReference type="AlphaFoldDB" id="A0A2N5M167"/>
<name>A0A2N5M167_9BACI</name>
<dbReference type="PROSITE" id="PS50801">
    <property type="entry name" value="STAS"/>
    <property type="match status" value="1"/>
</dbReference>
<dbReference type="InterPro" id="IPR036513">
    <property type="entry name" value="STAS_dom_sf"/>
</dbReference>
<dbReference type="InterPro" id="IPR002645">
    <property type="entry name" value="STAS_dom"/>
</dbReference>
<feature type="domain" description="STAS" evidence="1">
    <location>
        <begin position="1"/>
        <end position="59"/>
    </location>
</feature>